<proteinExistence type="predicted"/>
<evidence type="ECO:0000313" key="3">
    <source>
        <dbReference type="Proteomes" id="UP000059680"/>
    </source>
</evidence>
<evidence type="ECO:0000313" key="2">
    <source>
        <dbReference type="EMBL" id="BAS94031.1"/>
    </source>
</evidence>
<dbReference type="PaxDb" id="39947-A0A0P0WML2"/>
<feature type="region of interest" description="Disordered" evidence="1">
    <location>
        <begin position="40"/>
        <end position="80"/>
    </location>
</feature>
<name>A0A0P0WML2_ORYSJ</name>
<dbReference type="InParanoid" id="A0A0P0WML2"/>
<evidence type="ECO:0000256" key="1">
    <source>
        <dbReference type="SAM" id="MobiDB-lite"/>
    </source>
</evidence>
<keyword evidence="3" id="KW-1185">Reference proteome</keyword>
<dbReference type="EMBL" id="AP014961">
    <property type="protein sequence ID" value="BAS94031.1"/>
    <property type="molecule type" value="Genomic_DNA"/>
</dbReference>
<dbReference type="AlphaFoldDB" id="A0A0P0WML2"/>
<organism evidence="2 3">
    <name type="scientific">Oryza sativa subsp. japonica</name>
    <name type="common">Rice</name>
    <dbReference type="NCBI Taxonomy" id="39947"/>
    <lineage>
        <taxon>Eukaryota</taxon>
        <taxon>Viridiplantae</taxon>
        <taxon>Streptophyta</taxon>
        <taxon>Embryophyta</taxon>
        <taxon>Tracheophyta</taxon>
        <taxon>Spermatophyta</taxon>
        <taxon>Magnoliopsida</taxon>
        <taxon>Liliopsida</taxon>
        <taxon>Poales</taxon>
        <taxon>Poaceae</taxon>
        <taxon>BOP clade</taxon>
        <taxon>Oryzoideae</taxon>
        <taxon>Oryzeae</taxon>
        <taxon>Oryzinae</taxon>
        <taxon>Oryza</taxon>
        <taxon>Oryza sativa</taxon>
    </lineage>
</organism>
<protein>
    <submittedName>
        <fullName evidence="2">Os05g0415001 protein</fullName>
    </submittedName>
</protein>
<dbReference type="Proteomes" id="UP000059680">
    <property type="component" value="Chromosome 5"/>
</dbReference>
<sequence length="80" mass="8230">MPEKIACLAGIEEADEDGLIWNGCSACFLPVLHANGGYNRAKQQDAEGSGESASSSVNPARMEVADSHDGDGDNNCSSSA</sequence>
<feature type="compositionally biased region" description="Low complexity" evidence="1">
    <location>
        <begin position="46"/>
        <end position="56"/>
    </location>
</feature>
<accession>A0A0P0WML2</accession>
<reference evidence="2 3" key="2">
    <citation type="journal article" date="2013" name="Plant Cell Physiol.">
        <title>Rice Annotation Project Database (RAP-DB): an integrative and interactive database for rice genomics.</title>
        <authorList>
            <person name="Sakai H."/>
            <person name="Lee S.S."/>
            <person name="Tanaka T."/>
            <person name="Numa H."/>
            <person name="Kim J."/>
            <person name="Kawahara Y."/>
            <person name="Wakimoto H."/>
            <person name="Yang C.C."/>
            <person name="Iwamoto M."/>
            <person name="Abe T."/>
            <person name="Yamada Y."/>
            <person name="Muto A."/>
            <person name="Inokuchi H."/>
            <person name="Ikemura T."/>
            <person name="Matsumoto T."/>
            <person name="Sasaki T."/>
            <person name="Itoh T."/>
        </authorList>
    </citation>
    <scope>NUCLEOTIDE SEQUENCE [LARGE SCALE GENOMIC DNA]</scope>
    <source>
        <strain evidence="3">cv. Nipponbare</strain>
    </source>
</reference>
<reference evidence="3" key="1">
    <citation type="journal article" date="2005" name="Nature">
        <title>The map-based sequence of the rice genome.</title>
        <authorList>
            <consortium name="International rice genome sequencing project (IRGSP)"/>
            <person name="Matsumoto T."/>
            <person name="Wu J."/>
            <person name="Kanamori H."/>
            <person name="Katayose Y."/>
            <person name="Fujisawa M."/>
            <person name="Namiki N."/>
            <person name="Mizuno H."/>
            <person name="Yamamoto K."/>
            <person name="Antonio B.A."/>
            <person name="Baba T."/>
            <person name="Sakata K."/>
            <person name="Nagamura Y."/>
            <person name="Aoki H."/>
            <person name="Arikawa K."/>
            <person name="Arita K."/>
            <person name="Bito T."/>
            <person name="Chiden Y."/>
            <person name="Fujitsuka N."/>
            <person name="Fukunaka R."/>
            <person name="Hamada M."/>
            <person name="Harada C."/>
            <person name="Hayashi A."/>
            <person name="Hijishita S."/>
            <person name="Honda M."/>
            <person name="Hosokawa S."/>
            <person name="Ichikawa Y."/>
            <person name="Idonuma A."/>
            <person name="Iijima M."/>
            <person name="Ikeda M."/>
            <person name="Ikeno M."/>
            <person name="Ito K."/>
            <person name="Ito S."/>
            <person name="Ito T."/>
            <person name="Ito Y."/>
            <person name="Ito Y."/>
            <person name="Iwabuchi A."/>
            <person name="Kamiya K."/>
            <person name="Karasawa W."/>
            <person name="Kurita K."/>
            <person name="Katagiri S."/>
            <person name="Kikuta A."/>
            <person name="Kobayashi H."/>
            <person name="Kobayashi N."/>
            <person name="Machita K."/>
            <person name="Maehara T."/>
            <person name="Masukawa M."/>
            <person name="Mizubayashi T."/>
            <person name="Mukai Y."/>
            <person name="Nagasaki H."/>
            <person name="Nagata Y."/>
            <person name="Naito S."/>
            <person name="Nakashima M."/>
            <person name="Nakama Y."/>
            <person name="Nakamichi Y."/>
            <person name="Nakamura M."/>
            <person name="Meguro A."/>
            <person name="Negishi M."/>
            <person name="Ohta I."/>
            <person name="Ohta T."/>
            <person name="Okamoto M."/>
            <person name="Ono N."/>
            <person name="Saji S."/>
            <person name="Sakaguchi M."/>
            <person name="Sakai K."/>
            <person name="Shibata M."/>
            <person name="Shimokawa T."/>
            <person name="Song J."/>
            <person name="Takazaki Y."/>
            <person name="Terasawa K."/>
            <person name="Tsugane M."/>
            <person name="Tsuji K."/>
            <person name="Ueda S."/>
            <person name="Waki K."/>
            <person name="Yamagata H."/>
            <person name="Yamamoto M."/>
            <person name="Yamamoto S."/>
            <person name="Yamane H."/>
            <person name="Yoshiki S."/>
            <person name="Yoshihara R."/>
            <person name="Yukawa K."/>
            <person name="Zhong H."/>
            <person name="Yano M."/>
            <person name="Yuan Q."/>
            <person name="Ouyang S."/>
            <person name="Liu J."/>
            <person name="Jones K.M."/>
            <person name="Gansberger K."/>
            <person name="Moffat K."/>
            <person name="Hill J."/>
            <person name="Bera J."/>
            <person name="Fadrosh D."/>
            <person name="Jin S."/>
            <person name="Johri S."/>
            <person name="Kim M."/>
            <person name="Overton L."/>
            <person name="Reardon M."/>
            <person name="Tsitrin T."/>
            <person name="Vuong H."/>
            <person name="Weaver B."/>
            <person name="Ciecko A."/>
            <person name="Tallon L."/>
            <person name="Jackson J."/>
            <person name="Pai G."/>
            <person name="Aken S.V."/>
            <person name="Utterback T."/>
            <person name="Reidmuller S."/>
            <person name="Feldblyum T."/>
            <person name="Hsiao J."/>
            <person name="Zismann V."/>
            <person name="Iobst S."/>
            <person name="de Vazeille A.R."/>
            <person name="Buell C.R."/>
            <person name="Ying K."/>
            <person name="Li Y."/>
            <person name="Lu T."/>
            <person name="Huang Y."/>
            <person name="Zhao Q."/>
            <person name="Feng Q."/>
            <person name="Zhang L."/>
            <person name="Zhu J."/>
            <person name="Weng Q."/>
            <person name="Mu J."/>
            <person name="Lu Y."/>
            <person name="Fan D."/>
            <person name="Liu Y."/>
            <person name="Guan J."/>
            <person name="Zhang Y."/>
            <person name="Yu S."/>
            <person name="Liu X."/>
            <person name="Zhang Y."/>
            <person name="Hong G."/>
            <person name="Han B."/>
            <person name="Choisne N."/>
            <person name="Demange N."/>
            <person name="Orjeda G."/>
            <person name="Samain S."/>
            <person name="Cattolico L."/>
            <person name="Pelletier E."/>
            <person name="Couloux A."/>
            <person name="Segurens B."/>
            <person name="Wincker P."/>
            <person name="D'Hont A."/>
            <person name="Scarpelli C."/>
            <person name="Weissenbach J."/>
            <person name="Salanoubat M."/>
            <person name="Quetier F."/>
            <person name="Yu Y."/>
            <person name="Kim H.R."/>
            <person name="Rambo T."/>
            <person name="Currie J."/>
            <person name="Collura K."/>
            <person name="Luo M."/>
            <person name="Yang T."/>
            <person name="Ammiraju J.S.S."/>
            <person name="Engler F."/>
            <person name="Soderlund C."/>
            <person name="Wing R.A."/>
            <person name="Palmer L.E."/>
            <person name="de la Bastide M."/>
            <person name="Spiegel L."/>
            <person name="Nascimento L."/>
            <person name="Zutavern T."/>
            <person name="O'Shaughnessy A."/>
            <person name="Dike S."/>
            <person name="Dedhia N."/>
            <person name="Preston R."/>
            <person name="Balija V."/>
            <person name="McCombie W.R."/>
            <person name="Chow T."/>
            <person name="Chen H."/>
            <person name="Chung M."/>
            <person name="Chen C."/>
            <person name="Shaw J."/>
            <person name="Wu H."/>
            <person name="Hsiao K."/>
            <person name="Chao Y."/>
            <person name="Chu M."/>
            <person name="Cheng C."/>
            <person name="Hour A."/>
            <person name="Lee P."/>
            <person name="Lin S."/>
            <person name="Lin Y."/>
            <person name="Liou J."/>
            <person name="Liu S."/>
            <person name="Hsing Y."/>
            <person name="Raghuvanshi S."/>
            <person name="Mohanty A."/>
            <person name="Bharti A.K."/>
            <person name="Gaur A."/>
            <person name="Gupta V."/>
            <person name="Kumar D."/>
            <person name="Ravi V."/>
            <person name="Vij S."/>
            <person name="Kapur A."/>
            <person name="Khurana P."/>
            <person name="Khurana P."/>
            <person name="Khurana J.P."/>
            <person name="Tyagi A.K."/>
            <person name="Gaikwad K."/>
            <person name="Singh A."/>
            <person name="Dalal V."/>
            <person name="Srivastava S."/>
            <person name="Dixit A."/>
            <person name="Pal A.K."/>
            <person name="Ghazi I.A."/>
            <person name="Yadav M."/>
            <person name="Pandit A."/>
            <person name="Bhargava A."/>
            <person name="Sureshbabu K."/>
            <person name="Batra K."/>
            <person name="Sharma T.R."/>
            <person name="Mohapatra T."/>
            <person name="Singh N.K."/>
            <person name="Messing J."/>
            <person name="Nelson A.B."/>
            <person name="Fuks G."/>
            <person name="Kavchok S."/>
            <person name="Keizer G."/>
            <person name="Linton E."/>
            <person name="Llaca V."/>
            <person name="Song R."/>
            <person name="Tanyolac B."/>
            <person name="Young S."/>
            <person name="Ho-Il K."/>
            <person name="Hahn J.H."/>
            <person name="Sangsakoo G."/>
            <person name="Vanavichit A."/>
            <person name="de Mattos Luiz.A.T."/>
            <person name="Zimmer P.D."/>
            <person name="Malone G."/>
            <person name="Dellagostin O."/>
            <person name="de Oliveira A.C."/>
            <person name="Bevan M."/>
            <person name="Bancroft I."/>
            <person name="Minx P."/>
            <person name="Cordum H."/>
            <person name="Wilson R."/>
            <person name="Cheng Z."/>
            <person name="Jin W."/>
            <person name="Jiang J."/>
            <person name="Leong S.A."/>
            <person name="Iwama H."/>
            <person name="Gojobori T."/>
            <person name="Itoh T."/>
            <person name="Niimura Y."/>
            <person name="Fujii Y."/>
            <person name="Habara T."/>
            <person name="Sakai H."/>
            <person name="Sato Y."/>
            <person name="Wilson G."/>
            <person name="Kumar K."/>
            <person name="McCouch S."/>
            <person name="Juretic N."/>
            <person name="Hoen D."/>
            <person name="Wright S."/>
            <person name="Bruskiewich R."/>
            <person name="Bureau T."/>
            <person name="Miyao A."/>
            <person name="Hirochika H."/>
            <person name="Nishikawa T."/>
            <person name="Kadowaki K."/>
            <person name="Sugiura M."/>
            <person name="Burr B."/>
            <person name="Sasaki T."/>
        </authorList>
    </citation>
    <scope>NUCLEOTIDE SEQUENCE [LARGE SCALE GENOMIC DNA]</scope>
    <source>
        <strain evidence="3">cv. Nipponbare</strain>
    </source>
</reference>
<gene>
    <name evidence="2" type="ordered locus">Os05g0415001</name>
    <name evidence="2" type="ORF">OSNPB_050415001</name>
</gene>
<reference evidence="2 3" key="3">
    <citation type="journal article" date="2013" name="Rice">
        <title>Improvement of the Oryza sativa Nipponbare reference genome using next generation sequence and optical map data.</title>
        <authorList>
            <person name="Kawahara Y."/>
            <person name="de la Bastide M."/>
            <person name="Hamilton J.P."/>
            <person name="Kanamori H."/>
            <person name="McCombie W.R."/>
            <person name="Ouyang S."/>
            <person name="Schwartz D.C."/>
            <person name="Tanaka T."/>
            <person name="Wu J."/>
            <person name="Zhou S."/>
            <person name="Childs K.L."/>
            <person name="Davidson R.M."/>
            <person name="Lin H."/>
            <person name="Quesada-Ocampo L."/>
            <person name="Vaillancourt B."/>
            <person name="Sakai H."/>
            <person name="Lee S.S."/>
            <person name="Kim J."/>
            <person name="Numa H."/>
            <person name="Itoh T."/>
            <person name="Buell C.R."/>
            <person name="Matsumoto T."/>
        </authorList>
    </citation>
    <scope>NUCLEOTIDE SEQUENCE [LARGE SCALE GENOMIC DNA]</scope>
    <source>
        <strain evidence="3">cv. Nipponbare</strain>
    </source>
</reference>